<organism evidence="1">
    <name type="scientific">Nymphaea colorata</name>
    <name type="common">pocket water lily</name>
    <dbReference type="NCBI Taxonomy" id="210225"/>
    <lineage>
        <taxon>Eukaryota</taxon>
        <taxon>Viridiplantae</taxon>
        <taxon>Streptophyta</taxon>
        <taxon>Embryophyta</taxon>
        <taxon>Tracheophyta</taxon>
        <taxon>Spermatophyta</taxon>
        <taxon>Magnoliopsida</taxon>
        <taxon>Nymphaeales</taxon>
        <taxon>Nymphaeaceae</taxon>
        <taxon>Nymphaea</taxon>
    </lineage>
</organism>
<dbReference type="Gramene" id="NC7G0279270.1">
    <property type="protein sequence ID" value="NC7G0279270.1:cds"/>
    <property type="gene ID" value="NC7G0279270"/>
</dbReference>
<dbReference type="EMBL" id="LR721785">
    <property type="protein sequence ID" value="VVW57258.1"/>
    <property type="molecule type" value="Genomic_DNA"/>
</dbReference>
<gene>
    <name evidence="1" type="ORF">NYM_LOCUS23817</name>
</gene>
<sequence length="110" mass="12814">MGTRCLLLQHQKPWDWKMMICLKHTSRRTRVLCICHVDEVGTYCDGRVHGNIHEVFVHPSMIMFFSICCFAANVINVHTYVIANFGSSLIIEALHWWTVLFQNYQAVLFA</sequence>
<evidence type="ECO:0000313" key="1">
    <source>
        <dbReference type="EMBL" id="VVW57258.1"/>
    </source>
</evidence>
<protein>
    <submittedName>
        <fullName evidence="1">Uncharacterized protein</fullName>
    </submittedName>
</protein>
<accession>A0A5K1F1T1</accession>
<dbReference type="AlphaFoldDB" id="A0A5K1F1T1"/>
<reference evidence="1" key="1">
    <citation type="submission" date="2019-09" db="EMBL/GenBank/DDBJ databases">
        <authorList>
            <person name="Zhang L."/>
        </authorList>
    </citation>
    <scope>NUCLEOTIDE SEQUENCE</scope>
</reference>
<name>A0A5K1F1T1_9MAGN</name>
<proteinExistence type="predicted"/>